<accession>A0AAU8NLC1</accession>
<dbReference type="Pfam" id="PF10903">
    <property type="entry name" value="DUF2691"/>
    <property type="match status" value="1"/>
</dbReference>
<protein>
    <submittedName>
        <fullName evidence="1">DUF2691 family protein</fullName>
    </submittedName>
</protein>
<dbReference type="InterPro" id="IPR020216">
    <property type="entry name" value="Uncharacterised_YncE"/>
</dbReference>
<dbReference type="EMBL" id="CP159992">
    <property type="protein sequence ID" value="XCP97738.1"/>
    <property type="molecule type" value="Genomic_DNA"/>
</dbReference>
<dbReference type="AlphaFoldDB" id="A0AAU8NLC1"/>
<proteinExistence type="predicted"/>
<sequence length="155" mass="17791">MKRGIQFHIPNAYGSFLGEILKPIGISNYDWFVGGGESYVVVDDTLGESLFPNHAPCMTGEELQRIVEDQKYYLIFADLKAFPRGDAVPDVQTYKDYAESDCQIALLVIDSCYTAVYMKDAEIREELYNHVQRLGCERLDYITDENDNRTRISVW</sequence>
<gene>
    <name evidence="1" type="ORF">ABXS70_14015</name>
</gene>
<name>A0AAU8NLC1_9BACL</name>
<dbReference type="RefSeq" id="WP_342555655.1">
    <property type="nucleotide sequence ID" value="NZ_CP159992.1"/>
</dbReference>
<evidence type="ECO:0000313" key="1">
    <source>
        <dbReference type="EMBL" id="XCP97738.1"/>
    </source>
</evidence>
<organism evidence="1">
    <name type="scientific">Paenibacillus sp. AN1007</name>
    <dbReference type="NCBI Taxonomy" id="3151385"/>
    <lineage>
        <taxon>Bacteria</taxon>
        <taxon>Bacillati</taxon>
        <taxon>Bacillota</taxon>
        <taxon>Bacilli</taxon>
        <taxon>Bacillales</taxon>
        <taxon>Paenibacillaceae</taxon>
        <taxon>Paenibacillus</taxon>
    </lineage>
</organism>
<reference evidence="1" key="1">
    <citation type="submission" date="2024-05" db="EMBL/GenBank/DDBJ databases">
        <title>Draft genome assemblies of 36 bacteria isolated from hibernating arctic ground squirrels.</title>
        <authorList>
            <person name="McKee H."/>
            <person name="Mullen L."/>
            <person name="Drown D.M."/>
            <person name="Duddleston K.N."/>
        </authorList>
    </citation>
    <scope>NUCLEOTIDE SEQUENCE</scope>
    <source>
        <strain evidence="1">AN1007</strain>
    </source>
</reference>